<keyword evidence="2" id="KW-0719">Serine esterase</keyword>
<evidence type="ECO:0000256" key="3">
    <source>
        <dbReference type="ARBA" id="ARBA00022723"/>
    </source>
</evidence>
<gene>
    <name evidence="9" type="ORF">D0865_02695</name>
</gene>
<evidence type="ECO:0000256" key="5">
    <source>
        <dbReference type="ARBA" id="ARBA00022801"/>
    </source>
</evidence>
<dbReference type="Proteomes" id="UP000270230">
    <property type="component" value="Unassembled WGS sequence"/>
</dbReference>
<dbReference type="InterPro" id="IPR011118">
    <property type="entry name" value="Tannase/feruloyl_esterase"/>
</dbReference>
<evidence type="ECO:0000313" key="9">
    <source>
        <dbReference type="EMBL" id="RMY58285.1"/>
    </source>
</evidence>
<organism evidence="9 10">
    <name type="scientific">Hortaea werneckii</name>
    <name type="common">Black yeast</name>
    <name type="synonym">Cladosporium werneckii</name>
    <dbReference type="NCBI Taxonomy" id="91943"/>
    <lineage>
        <taxon>Eukaryota</taxon>
        <taxon>Fungi</taxon>
        <taxon>Dikarya</taxon>
        <taxon>Ascomycota</taxon>
        <taxon>Pezizomycotina</taxon>
        <taxon>Dothideomycetes</taxon>
        <taxon>Dothideomycetidae</taxon>
        <taxon>Mycosphaerellales</taxon>
        <taxon>Teratosphaeriaceae</taxon>
        <taxon>Hortaea</taxon>
    </lineage>
</organism>
<reference evidence="9 10" key="1">
    <citation type="journal article" date="2018" name="BMC Genomics">
        <title>Genomic evidence for intraspecific hybridization in a clonal and extremely halotolerant yeast.</title>
        <authorList>
            <person name="Gostincar C."/>
            <person name="Stajich J.E."/>
            <person name="Zupancic J."/>
            <person name="Zalar P."/>
            <person name="Gunde-Cimerman N."/>
        </authorList>
    </citation>
    <scope>NUCLEOTIDE SEQUENCE [LARGE SCALE GENOMIC DNA]</scope>
    <source>
        <strain evidence="9 10">EXF-151</strain>
    </source>
</reference>
<evidence type="ECO:0000256" key="6">
    <source>
        <dbReference type="ARBA" id="ARBA00022837"/>
    </source>
</evidence>
<keyword evidence="4 8" id="KW-0732">Signal</keyword>
<dbReference type="PANTHER" id="PTHR33938:SF8">
    <property type="entry name" value="CARBOXYLIC ESTER HYDROLASE"/>
    <property type="match status" value="1"/>
</dbReference>
<name>A0A3M7D1P1_HORWE</name>
<dbReference type="Pfam" id="PF07519">
    <property type="entry name" value="Tannase"/>
    <property type="match status" value="1"/>
</dbReference>
<dbReference type="SUPFAM" id="SSF53474">
    <property type="entry name" value="alpha/beta-Hydrolases"/>
    <property type="match status" value="1"/>
</dbReference>
<evidence type="ECO:0000256" key="7">
    <source>
        <dbReference type="ARBA" id="ARBA00023157"/>
    </source>
</evidence>
<keyword evidence="6" id="KW-0106">Calcium</keyword>
<evidence type="ECO:0000256" key="8">
    <source>
        <dbReference type="RuleBase" id="RU361238"/>
    </source>
</evidence>
<feature type="signal peptide" evidence="8">
    <location>
        <begin position="1"/>
        <end position="26"/>
    </location>
</feature>
<dbReference type="EMBL" id="QWIN01000136">
    <property type="protein sequence ID" value="RMY58285.1"/>
    <property type="molecule type" value="Genomic_DNA"/>
</dbReference>
<dbReference type="GO" id="GO:0046872">
    <property type="term" value="F:metal ion binding"/>
    <property type="evidence" value="ECO:0007669"/>
    <property type="project" value="UniProtKB-KW"/>
</dbReference>
<dbReference type="GO" id="GO:0030600">
    <property type="term" value="F:feruloyl esterase activity"/>
    <property type="evidence" value="ECO:0007669"/>
    <property type="project" value="UniProtKB-ARBA"/>
</dbReference>
<proteinExistence type="inferred from homology"/>
<sequence>MANMESIRGLSIIVTISLYLALPISAANCTASSIARPSVFGAEILNITASDTPAFGDIPGNDVCSFTVTITHPGTGDRVNNYISLPLQGWNGRFQGIGGGGYAAGTLSDAAPQTALGYSTGATDAGHDTSSDAVDDASPWALLSKGNVDQNLLLNFARRSLHDMTIIGKAISEEFYGKQVEFSYWNGCSTGGREGLAIAQYYPSDYDGIIANAPAIQWSDFTPAQQWPYTVQNNEGYAPSPIEFQAAVTAAIAACDGLDGFLDGIISAPALCDFTAQRLVGSDLTCSGEPNCTFSQQAADVIDKIWQGPRTPAGEFLWYGLPKGANFSALAPNLAKSSEPQPFLISDSWFRGFLAKDLDFSTANISYTEFTDFFLQGHLQYDSIIGDASPDLRPFKEHGSKMITWQGLADQLIMPQGTQLYYEKVQKQDSSVHDFYRQFYSPGVGHCGGGIGVTPTHQLEQLRAWVENGTAPDLLQAGSAYPVNASSDLAVGSNNVRSQALCPYPEVSKYSGAGDPSSSSSYMLKGGMTSTRQVWSVTAASESQAGMEVDMMVPHQGEAVTHGARSIAGVNESADVESQKDFYSPIQTAVPEERELKQVVTIWDVCRPALIEEHRQ</sequence>
<accession>A0A3M7D1P1</accession>
<comment type="similarity">
    <text evidence="1 8">Belongs to the tannase family.</text>
</comment>
<protein>
    <recommendedName>
        <fullName evidence="8">Carboxylic ester hydrolase</fullName>
        <ecNumber evidence="8">3.1.1.-</ecNumber>
    </recommendedName>
</protein>
<evidence type="ECO:0000256" key="4">
    <source>
        <dbReference type="ARBA" id="ARBA00022729"/>
    </source>
</evidence>
<dbReference type="VEuPathDB" id="FungiDB:BTJ68_11314"/>
<evidence type="ECO:0000256" key="1">
    <source>
        <dbReference type="ARBA" id="ARBA00006249"/>
    </source>
</evidence>
<comment type="caution">
    <text evidence="9">The sequence shown here is derived from an EMBL/GenBank/DDBJ whole genome shotgun (WGS) entry which is preliminary data.</text>
</comment>
<dbReference type="PANTHER" id="PTHR33938">
    <property type="entry name" value="FERULOYL ESTERASE B-RELATED"/>
    <property type="match status" value="1"/>
</dbReference>
<evidence type="ECO:0000256" key="2">
    <source>
        <dbReference type="ARBA" id="ARBA00022487"/>
    </source>
</evidence>
<dbReference type="AlphaFoldDB" id="A0A3M7D1P1"/>
<dbReference type="OrthoDB" id="3039123at2759"/>
<dbReference type="InterPro" id="IPR029058">
    <property type="entry name" value="AB_hydrolase_fold"/>
</dbReference>
<evidence type="ECO:0000313" key="10">
    <source>
        <dbReference type="Proteomes" id="UP000270230"/>
    </source>
</evidence>
<feature type="chain" id="PRO_5017846384" description="Carboxylic ester hydrolase" evidence="8">
    <location>
        <begin position="27"/>
        <end position="616"/>
    </location>
</feature>
<keyword evidence="7" id="KW-1015">Disulfide bond</keyword>
<keyword evidence="5 8" id="KW-0378">Hydrolase</keyword>
<dbReference type="EC" id="3.1.1.-" evidence="8"/>
<keyword evidence="3" id="KW-0479">Metal-binding</keyword>